<dbReference type="EMBL" id="FXUL01000026">
    <property type="protein sequence ID" value="SMP77272.1"/>
    <property type="molecule type" value="Genomic_DNA"/>
</dbReference>
<dbReference type="Proteomes" id="UP001158049">
    <property type="component" value="Unassembled WGS sequence"/>
</dbReference>
<gene>
    <name evidence="1" type="ORF">SAMN06295970_12638</name>
</gene>
<comment type="caution">
    <text evidence="1">The sequence shown here is derived from an EMBL/GenBank/DDBJ whole genome shotgun (WGS) entry which is preliminary data.</text>
</comment>
<reference evidence="1 2" key="1">
    <citation type="submission" date="2017-05" db="EMBL/GenBank/DDBJ databases">
        <authorList>
            <person name="Varghese N."/>
            <person name="Submissions S."/>
        </authorList>
    </citation>
    <scope>NUCLEOTIDE SEQUENCE [LARGE SCALE GENOMIC DNA]</scope>
    <source>
        <strain evidence="1 2">DSM 26001</strain>
    </source>
</reference>
<sequence>MAILATPANAIGLGDRIENIYGSKSAQLAVPT</sequence>
<organism evidence="1 2">
    <name type="scientific">Noviherbaspirillum suwonense</name>
    <dbReference type="NCBI Taxonomy" id="1224511"/>
    <lineage>
        <taxon>Bacteria</taxon>
        <taxon>Pseudomonadati</taxon>
        <taxon>Pseudomonadota</taxon>
        <taxon>Betaproteobacteria</taxon>
        <taxon>Burkholderiales</taxon>
        <taxon>Oxalobacteraceae</taxon>
        <taxon>Noviherbaspirillum</taxon>
    </lineage>
</organism>
<evidence type="ECO:0000313" key="2">
    <source>
        <dbReference type="Proteomes" id="UP001158049"/>
    </source>
</evidence>
<keyword evidence="2" id="KW-1185">Reference proteome</keyword>
<name>A0ABY1QS06_9BURK</name>
<proteinExistence type="predicted"/>
<accession>A0ABY1QS06</accession>
<evidence type="ECO:0000313" key="1">
    <source>
        <dbReference type="EMBL" id="SMP77272.1"/>
    </source>
</evidence>
<protein>
    <submittedName>
        <fullName evidence="1">Uncharacterized protein</fullName>
    </submittedName>
</protein>